<organism evidence="2 3">
    <name type="scientific">Candidatus Roizmanbacteria bacterium RIFOXYD1_FULL_38_12</name>
    <dbReference type="NCBI Taxonomy" id="1802093"/>
    <lineage>
        <taxon>Bacteria</taxon>
        <taxon>Candidatus Roizmaniibacteriota</taxon>
    </lineage>
</organism>
<reference evidence="2 3" key="1">
    <citation type="journal article" date="2016" name="Nat. Commun.">
        <title>Thousands of microbial genomes shed light on interconnected biogeochemical processes in an aquifer system.</title>
        <authorList>
            <person name="Anantharaman K."/>
            <person name="Brown C.T."/>
            <person name="Hug L.A."/>
            <person name="Sharon I."/>
            <person name="Castelle C.J."/>
            <person name="Probst A.J."/>
            <person name="Thomas B.C."/>
            <person name="Singh A."/>
            <person name="Wilkins M.J."/>
            <person name="Karaoz U."/>
            <person name="Brodie E.L."/>
            <person name="Williams K.H."/>
            <person name="Hubbard S.S."/>
            <person name="Banfield J.F."/>
        </authorList>
    </citation>
    <scope>NUCLEOTIDE SEQUENCE [LARGE SCALE GENOMIC DNA]</scope>
</reference>
<evidence type="ECO:0000313" key="2">
    <source>
        <dbReference type="EMBL" id="OGK74038.1"/>
    </source>
</evidence>
<feature type="transmembrane region" description="Helical" evidence="1">
    <location>
        <begin position="270"/>
        <end position="288"/>
    </location>
</feature>
<gene>
    <name evidence="2" type="ORF">A3K52_04675</name>
</gene>
<keyword evidence="1" id="KW-1133">Transmembrane helix</keyword>
<evidence type="ECO:0000256" key="1">
    <source>
        <dbReference type="SAM" id="Phobius"/>
    </source>
</evidence>
<keyword evidence="1" id="KW-0812">Transmembrane</keyword>
<protein>
    <submittedName>
        <fullName evidence="2">Uncharacterized protein</fullName>
    </submittedName>
</protein>
<keyword evidence="1" id="KW-0472">Membrane</keyword>
<sequence length="357" mass="40776">MKHFFFFIIFCYIFLFISSHQIHAYTIGPVEDVTVSAYIGITPPPPTITPLIIPTPIQKPAEGRFSLFGYSSPGAKISINNPGMYSDTIADNKGYYEFRNFFSTFLIEDLCLTSQDQFGRVTMPLCIPPIPSEKDSSIGPIIMPPTLSLNNNNFFSGDQITASGQTVPSTNIELSMFTDETKTSLRSLFQDKDKPFSKKLFLAYLMFKKKLNPIPISYAASLPKKNIVVDNKGNFSLVLSSDDPQYYRTFAQTIFEKAFSQKSITLNYDIFPGWFILMKFILGFLLSLKSRLLEIVFLLQIFIIAYYLIHHHLQPYKIARKRALALIDHPLPMKIEGQLLLQEKELVLEEHAIEKYR</sequence>
<dbReference type="EMBL" id="MGBR01000001">
    <property type="protein sequence ID" value="OGK74038.1"/>
    <property type="molecule type" value="Genomic_DNA"/>
</dbReference>
<name>A0A1F7L1Q0_9BACT</name>
<comment type="caution">
    <text evidence="2">The sequence shown here is derived from an EMBL/GenBank/DDBJ whole genome shotgun (WGS) entry which is preliminary data.</text>
</comment>
<evidence type="ECO:0000313" key="3">
    <source>
        <dbReference type="Proteomes" id="UP000177050"/>
    </source>
</evidence>
<proteinExistence type="predicted"/>
<dbReference type="AlphaFoldDB" id="A0A1F7L1Q0"/>
<dbReference type="Proteomes" id="UP000177050">
    <property type="component" value="Unassembled WGS sequence"/>
</dbReference>
<accession>A0A1F7L1Q0</accession>
<feature type="transmembrane region" description="Helical" evidence="1">
    <location>
        <begin position="295"/>
        <end position="313"/>
    </location>
</feature>